<sequence length="255" mass="28193">MFYQPGITDHNLPFDPFKACVVPRPIGWISTISPTSQSPSSATTSGSDEAEAETEPTANLAPYSQFQNLTFDPPYVMFSANQTPEYTRKDSVINAEATGIFCWQLATWPLRDAVNISSEQLPYGVDEFQEAKLTKTYSTVLQPKCHVKNFRGVPMVKDSPVRFEFIGKVVGVHIADEAINRETGKVDVAVTQPIARCGYYDYAVVRECFEMKMPGGQATRDGLEGSSKKNRALFEKVNGVEVGMPNEEQEKSVAS</sequence>
<accession>A0AAN7T4D5</accession>
<organism evidence="2 3">
    <name type="scientific">Lithohypha guttulata</name>
    <dbReference type="NCBI Taxonomy" id="1690604"/>
    <lineage>
        <taxon>Eukaryota</taxon>
        <taxon>Fungi</taxon>
        <taxon>Dikarya</taxon>
        <taxon>Ascomycota</taxon>
        <taxon>Pezizomycotina</taxon>
        <taxon>Eurotiomycetes</taxon>
        <taxon>Chaetothyriomycetidae</taxon>
        <taxon>Chaetothyriales</taxon>
        <taxon>Trichomeriaceae</taxon>
        <taxon>Lithohypha</taxon>
    </lineage>
</organism>
<name>A0AAN7T4D5_9EURO</name>
<dbReference type="PANTHER" id="PTHR43812">
    <property type="entry name" value="BLR2425 PROTEIN"/>
    <property type="match status" value="1"/>
</dbReference>
<evidence type="ECO:0008006" key="4">
    <source>
        <dbReference type="Google" id="ProtNLM"/>
    </source>
</evidence>
<evidence type="ECO:0000256" key="1">
    <source>
        <dbReference type="SAM" id="MobiDB-lite"/>
    </source>
</evidence>
<gene>
    <name evidence="2" type="ORF">LTR05_002293</name>
</gene>
<keyword evidence="3" id="KW-1185">Reference proteome</keyword>
<dbReference type="EMBL" id="JAVRRJ010000002">
    <property type="protein sequence ID" value="KAK5088077.1"/>
    <property type="molecule type" value="Genomic_DNA"/>
</dbReference>
<evidence type="ECO:0000313" key="2">
    <source>
        <dbReference type="EMBL" id="KAK5088077.1"/>
    </source>
</evidence>
<evidence type="ECO:0000313" key="3">
    <source>
        <dbReference type="Proteomes" id="UP001309876"/>
    </source>
</evidence>
<dbReference type="PANTHER" id="PTHR43812:SF2">
    <property type="entry name" value="FLAVIN REDUCTASE LIKE DOMAIN-CONTAINING PROTEIN"/>
    <property type="match status" value="1"/>
</dbReference>
<dbReference type="Gene3D" id="2.30.110.10">
    <property type="entry name" value="Electron Transport, Fmn-binding Protein, Chain A"/>
    <property type="match status" value="1"/>
</dbReference>
<reference evidence="2 3" key="1">
    <citation type="submission" date="2023-08" db="EMBL/GenBank/DDBJ databases">
        <title>Black Yeasts Isolated from many extreme environments.</title>
        <authorList>
            <person name="Coleine C."/>
            <person name="Stajich J.E."/>
            <person name="Selbmann L."/>
        </authorList>
    </citation>
    <scope>NUCLEOTIDE SEQUENCE [LARGE SCALE GENOMIC DNA]</scope>
    <source>
        <strain evidence="2 3">CCFEE 5910</strain>
    </source>
</reference>
<protein>
    <recommendedName>
        <fullName evidence="4">Flavin reductase like domain-containing protein</fullName>
    </recommendedName>
</protein>
<dbReference type="Proteomes" id="UP001309876">
    <property type="component" value="Unassembled WGS sequence"/>
</dbReference>
<feature type="compositionally biased region" description="Low complexity" evidence="1">
    <location>
        <begin position="32"/>
        <end position="47"/>
    </location>
</feature>
<comment type="caution">
    <text evidence="2">The sequence shown here is derived from an EMBL/GenBank/DDBJ whole genome shotgun (WGS) entry which is preliminary data.</text>
</comment>
<dbReference type="SUPFAM" id="SSF50475">
    <property type="entry name" value="FMN-binding split barrel"/>
    <property type="match status" value="1"/>
</dbReference>
<dbReference type="InterPro" id="IPR012349">
    <property type="entry name" value="Split_barrel_FMN-bd"/>
</dbReference>
<dbReference type="AlphaFoldDB" id="A0AAN7T4D5"/>
<proteinExistence type="predicted"/>
<feature type="region of interest" description="Disordered" evidence="1">
    <location>
        <begin position="32"/>
        <end position="59"/>
    </location>
</feature>